<protein>
    <submittedName>
        <fullName evidence="4">Uncharacterized protein</fullName>
    </submittedName>
</protein>
<comment type="caution">
    <text evidence="4">The sequence shown here is derived from an EMBL/GenBank/DDBJ whole genome shotgun (WGS) entry which is preliminary data.</text>
</comment>
<evidence type="ECO:0000256" key="1">
    <source>
        <dbReference type="SAM" id="MobiDB-lite"/>
    </source>
</evidence>
<sequence length="546" mass="60962">MGWLPEILSDIPTRRNKKAGQVGILAFETAKTMSRLISLYKSLSDEEITRLAKDVVKSEGVAFLNSKDEEFLLSLACAEKLEDLDRAAAAISRLAKKCSDSNLDRFDLVYMELKLGIVDFGKSEYGSRVTERKVQKMEKLVSATSSLHAALDALAEMEIAERKVKELKKGPLSNSNFDHFNQKLEYQRKEVRNFKEISLWCKTFDEIVSLMTRIVIIVYARISVVFKPYIPVRLSLSLPEMACFQEQKEFSLIEPIKQQILPHSGPINSREPKPEIVQSYSQKSVVFVNEYDGFGKDIEVVSKNNRVFHSAGPLTLGGSGLALRYANVILLAEKYLDSAASIGRYERESLYQMLTENLKALVRTKLSKNMKCKEDDALLADGWRGAMAEIMGWLAPMAHSTVRWQMERNVEKMKFDSKPGVLLLETLHFSDKEKTEAAVAEVLVGLSCMFRVIHSAFFMMLLPGSPDYDQIPSNKGAHRTDKGSPPPGHQFPLHLQPTPPPPLPNAEGSNGDVAPQPGATATRRSPKRILGDGDAATVAPLSFFSF</sequence>
<dbReference type="Pfam" id="PF05003">
    <property type="entry name" value="DUF668"/>
    <property type="match status" value="1"/>
</dbReference>
<feature type="domain" description="DUF3475" evidence="3">
    <location>
        <begin position="24"/>
        <end position="80"/>
    </location>
</feature>
<reference evidence="4" key="1">
    <citation type="submission" date="2020-06" db="EMBL/GenBank/DDBJ databases">
        <authorList>
            <person name="Li T."/>
            <person name="Hu X."/>
            <person name="Zhang T."/>
            <person name="Song X."/>
            <person name="Zhang H."/>
            <person name="Dai N."/>
            <person name="Sheng W."/>
            <person name="Hou X."/>
            <person name="Wei L."/>
        </authorList>
    </citation>
    <scope>NUCLEOTIDE SEQUENCE</scope>
    <source>
        <strain evidence="4">KEN1</strain>
        <tissue evidence="4">Leaf</tissue>
    </source>
</reference>
<dbReference type="PANTHER" id="PTHR31371:SF13">
    <property type="entry name" value="OS05G0457600 PROTEIN"/>
    <property type="match status" value="1"/>
</dbReference>
<evidence type="ECO:0000259" key="3">
    <source>
        <dbReference type="Pfam" id="PF11961"/>
    </source>
</evidence>
<feature type="region of interest" description="Disordered" evidence="1">
    <location>
        <begin position="470"/>
        <end position="531"/>
    </location>
</feature>
<dbReference type="EMBL" id="JACGWN010000005">
    <property type="protein sequence ID" value="KAL0451119.1"/>
    <property type="molecule type" value="Genomic_DNA"/>
</dbReference>
<evidence type="ECO:0000313" key="4">
    <source>
        <dbReference type="EMBL" id="KAL0451119.1"/>
    </source>
</evidence>
<dbReference type="GO" id="GO:0045927">
    <property type="term" value="P:positive regulation of growth"/>
    <property type="evidence" value="ECO:0007669"/>
    <property type="project" value="InterPro"/>
</dbReference>
<dbReference type="Pfam" id="PF11961">
    <property type="entry name" value="DUF3475"/>
    <property type="match status" value="1"/>
</dbReference>
<dbReference type="AlphaFoldDB" id="A0AAW2XBF6"/>
<feature type="domain" description="DUF668" evidence="2">
    <location>
        <begin position="315"/>
        <end position="403"/>
    </location>
</feature>
<evidence type="ECO:0000259" key="2">
    <source>
        <dbReference type="Pfam" id="PF05003"/>
    </source>
</evidence>
<dbReference type="PANTHER" id="PTHR31371">
    <property type="entry name" value="BNAC09G50660D PROTEIN"/>
    <property type="match status" value="1"/>
</dbReference>
<accession>A0AAW2XBF6</accession>
<gene>
    <name evidence="4" type="ORF">Slati_1668300</name>
</gene>
<proteinExistence type="predicted"/>
<name>A0AAW2XBF6_9LAMI</name>
<organism evidence="4">
    <name type="scientific">Sesamum latifolium</name>
    <dbReference type="NCBI Taxonomy" id="2727402"/>
    <lineage>
        <taxon>Eukaryota</taxon>
        <taxon>Viridiplantae</taxon>
        <taxon>Streptophyta</taxon>
        <taxon>Embryophyta</taxon>
        <taxon>Tracheophyta</taxon>
        <taxon>Spermatophyta</taxon>
        <taxon>Magnoliopsida</taxon>
        <taxon>eudicotyledons</taxon>
        <taxon>Gunneridae</taxon>
        <taxon>Pentapetalae</taxon>
        <taxon>asterids</taxon>
        <taxon>lamiids</taxon>
        <taxon>Lamiales</taxon>
        <taxon>Pedaliaceae</taxon>
        <taxon>Sesamum</taxon>
    </lineage>
</organism>
<reference evidence="4" key="2">
    <citation type="journal article" date="2024" name="Plant">
        <title>Genomic evolution and insights into agronomic trait innovations of Sesamum species.</title>
        <authorList>
            <person name="Miao H."/>
            <person name="Wang L."/>
            <person name="Qu L."/>
            <person name="Liu H."/>
            <person name="Sun Y."/>
            <person name="Le M."/>
            <person name="Wang Q."/>
            <person name="Wei S."/>
            <person name="Zheng Y."/>
            <person name="Lin W."/>
            <person name="Duan Y."/>
            <person name="Cao H."/>
            <person name="Xiong S."/>
            <person name="Wang X."/>
            <person name="Wei L."/>
            <person name="Li C."/>
            <person name="Ma Q."/>
            <person name="Ju M."/>
            <person name="Zhao R."/>
            <person name="Li G."/>
            <person name="Mu C."/>
            <person name="Tian Q."/>
            <person name="Mei H."/>
            <person name="Zhang T."/>
            <person name="Gao T."/>
            <person name="Zhang H."/>
        </authorList>
    </citation>
    <scope>NUCLEOTIDE SEQUENCE</scope>
    <source>
        <strain evidence="4">KEN1</strain>
    </source>
</reference>
<dbReference type="InterPro" id="IPR007700">
    <property type="entry name" value="DUF668"/>
</dbReference>
<dbReference type="InterPro" id="IPR021864">
    <property type="entry name" value="DUF3475"/>
</dbReference>